<proteinExistence type="predicted"/>
<organism evidence="2 3">
    <name type="scientific">Brachionus calyciflorus</name>
    <dbReference type="NCBI Taxonomy" id="104777"/>
    <lineage>
        <taxon>Eukaryota</taxon>
        <taxon>Metazoa</taxon>
        <taxon>Spiralia</taxon>
        <taxon>Gnathifera</taxon>
        <taxon>Rotifera</taxon>
        <taxon>Eurotatoria</taxon>
        <taxon>Monogononta</taxon>
        <taxon>Pseudotrocha</taxon>
        <taxon>Ploima</taxon>
        <taxon>Brachionidae</taxon>
        <taxon>Brachionus</taxon>
    </lineage>
</organism>
<comment type="caution">
    <text evidence="2">The sequence shown here is derived from an EMBL/GenBank/DDBJ whole genome shotgun (WGS) entry which is preliminary data.</text>
</comment>
<feature type="compositionally biased region" description="Polar residues" evidence="1">
    <location>
        <begin position="47"/>
        <end position="75"/>
    </location>
</feature>
<feature type="region of interest" description="Disordered" evidence="1">
    <location>
        <begin position="224"/>
        <end position="266"/>
    </location>
</feature>
<gene>
    <name evidence="2" type="ORF">OXX778_LOCUS381</name>
</gene>
<reference evidence="2" key="1">
    <citation type="submission" date="2021-02" db="EMBL/GenBank/DDBJ databases">
        <authorList>
            <person name="Nowell W R."/>
        </authorList>
    </citation>
    <scope>NUCLEOTIDE SEQUENCE</scope>
    <source>
        <strain evidence="2">Ploen Becks lab</strain>
    </source>
</reference>
<feature type="region of interest" description="Disordered" evidence="1">
    <location>
        <begin position="1"/>
        <end position="75"/>
    </location>
</feature>
<feature type="compositionally biased region" description="Low complexity" evidence="1">
    <location>
        <begin position="23"/>
        <end position="46"/>
    </location>
</feature>
<keyword evidence="3" id="KW-1185">Reference proteome</keyword>
<feature type="compositionally biased region" description="Polar residues" evidence="1">
    <location>
        <begin position="1"/>
        <end position="18"/>
    </location>
</feature>
<dbReference type="Proteomes" id="UP000663879">
    <property type="component" value="Unassembled WGS sequence"/>
</dbReference>
<feature type="compositionally biased region" description="Low complexity" evidence="1">
    <location>
        <begin position="232"/>
        <end position="255"/>
    </location>
</feature>
<protein>
    <submittedName>
        <fullName evidence="2">Uncharacterized protein</fullName>
    </submittedName>
</protein>
<name>A0A813M1A9_9BILA</name>
<sequence length="642" mass="72984">MLLNNDSPNFYTNNNNNHKPYMSNLKNSSLSLSVSSASSNSTSSTSFRPTLSNLKTKSASPLNNNQSSHQLTNSTIKNSPKLLSDRFISNHFNSNTCQPSSFSYNPNRMSSYDNNENLYENSHAFWKSQDKEDKEVNLNYSRKRSSIACSDQTNQKNSLINRALNYASLQKNSTSSWRAKLGKYLPTSNSTLKKSKKTQQQLQDGCDIALDDDIYSSYHLTRKNPINLTPKSSNSNILVSSSSSSSSSSTASSQESPKHKQKSTIQNGFNSLRKILKIKSTSKQSLKENNYESQTLQCKKGSKQIKKQLSFSQPPTTCKNDSSVFKMYKNMFTSRQDSDLILNSTRNDSSCLKLNSSCFLKYDSSNSTIFNNILSSSPISNKLYDQPPENTLSPNVKVYDGYRSLIKQIEDLKLSPEKETYLNMSDNDDDLKCDLEVASFFTKTIKCQAVNNYFSSNDLMNYDYSQNFHEVKKQKEEEDDAQNLDILVKQLVAEVSLSNFNFDKKMNSTEENYENLDFDKNSFDLSEYVDEDLNLNNSSPRTSSESSLANSYENEFDFRYYKNSNSLGPSGQRLEPVLSNHNNNNNNDTKTIRSINYFYPESSSHDNSSSNIKLEKRIRLNYRRPQNGYTTNANYLNFGTLC</sequence>
<dbReference type="OrthoDB" id="10534073at2759"/>
<evidence type="ECO:0000313" key="2">
    <source>
        <dbReference type="EMBL" id="CAF0706540.1"/>
    </source>
</evidence>
<accession>A0A813M1A9</accession>
<dbReference type="EMBL" id="CAJNOC010000018">
    <property type="protein sequence ID" value="CAF0706540.1"/>
    <property type="molecule type" value="Genomic_DNA"/>
</dbReference>
<evidence type="ECO:0000313" key="3">
    <source>
        <dbReference type="Proteomes" id="UP000663879"/>
    </source>
</evidence>
<dbReference type="AlphaFoldDB" id="A0A813M1A9"/>
<evidence type="ECO:0000256" key="1">
    <source>
        <dbReference type="SAM" id="MobiDB-lite"/>
    </source>
</evidence>